<gene>
    <name evidence="3" type="ORF">GMPD_03220</name>
    <name evidence="4" type="ORF">M1B72_21650</name>
</gene>
<protein>
    <submittedName>
        <fullName evidence="3">CHRD domain-containing protein</fullName>
    </submittedName>
</protein>
<evidence type="ECO:0000256" key="1">
    <source>
        <dbReference type="SAM" id="SignalP"/>
    </source>
</evidence>
<evidence type="ECO:0000313" key="3">
    <source>
        <dbReference type="EMBL" id="GFO62403.1"/>
    </source>
</evidence>
<proteinExistence type="predicted"/>
<dbReference type="AlphaFoldDB" id="A0A6V8MRY1"/>
<evidence type="ECO:0000313" key="4">
    <source>
        <dbReference type="EMBL" id="UPU36009.1"/>
    </source>
</evidence>
<dbReference type="Pfam" id="PF07452">
    <property type="entry name" value="CHRD"/>
    <property type="match status" value="1"/>
</dbReference>
<dbReference type="Proteomes" id="UP000831485">
    <property type="component" value="Chromosome"/>
</dbReference>
<reference evidence="3" key="2">
    <citation type="journal article" date="2021" name="Int. J. Syst. Evol. Microbiol.">
        <title>Geomonas silvestris sp. nov., Geomonas paludis sp. nov. and Geomonas limicola sp. nov., isolated from terrestrial environments, and emended description of the genus Geomonas.</title>
        <authorList>
            <person name="Itoh H."/>
            <person name="Xu Z."/>
            <person name="Masuda Y."/>
            <person name="Ushijima N."/>
            <person name="Hayakawa C."/>
            <person name="Shiratori Y."/>
            <person name="Senoo K."/>
        </authorList>
    </citation>
    <scope>NUCLEOTIDE SEQUENCE</scope>
    <source>
        <strain evidence="3">Red736</strain>
    </source>
</reference>
<sequence length="152" mass="16466">MRKWQMSMVVMAVLAALPAGAEQRIFRAQLSGKQEVPAVKTPARGDLKMIYRDGEMSYELNVSRITSPVAAHIHHGKPGQNGPPLVGLFGGPVKMGKFKGILSEGLITNENLIGELEGKAVEDLLRIIDAGEAYVDVPTVTYPMGEIRGQIK</sequence>
<dbReference type="SMART" id="SM00754">
    <property type="entry name" value="CHRD"/>
    <property type="match status" value="1"/>
</dbReference>
<dbReference type="InterPro" id="IPR010895">
    <property type="entry name" value="CHRD"/>
</dbReference>
<reference evidence="5" key="1">
    <citation type="submission" date="2020-06" db="EMBL/GenBank/DDBJ databases">
        <title>Draft genomic sequecing of Geomonas sp. Red736.</title>
        <authorList>
            <person name="Itoh H."/>
            <person name="Xu Z.X."/>
            <person name="Ushijima N."/>
            <person name="Masuda Y."/>
            <person name="Shiratori Y."/>
            <person name="Senoo K."/>
        </authorList>
    </citation>
    <scope>NUCLEOTIDE SEQUENCE [LARGE SCALE GENOMIC DNA]</scope>
    <source>
        <strain evidence="5">Red736</strain>
    </source>
</reference>
<dbReference type="EMBL" id="CP096574">
    <property type="protein sequence ID" value="UPU36009.1"/>
    <property type="molecule type" value="Genomic_DNA"/>
</dbReference>
<feature type="chain" id="PRO_5027676297" evidence="1">
    <location>
        <begin position="22"/>
        <end position="152"/>
    </location>
</feature>
<dbReference type="RefSeq" id="WP_183344372.1">
    <property type="nucleotide sequence ID" value="NZ_BLXY01000001.1"/>
</dbReference>
<keyword evidence="1" id="KW-0732">Signal</keyword>
<reference evidence="4" key="3">
    <citation type="submission" date="2022-04" db="EMBL/GenBank/DDBJ databases">
        <authorList>
            <person name="Liu G."/>
        </authorList>
    </citation>
    <scope>NUCLEOTIDE SEQUENCE</scope>
    <source>
        <strain evidence="4">RG22</strain>
    </source>
</reference>
<dbReference type="PROSITE" id="PS50933">
    <property type="entry name" value="CHRD"/>
    <property type="match status" value="1"/>
</dbReference>
<evidence type="ECO:0000313" key="6">
    <source>
        <dbReference type="Proteomes" id="UP000831485"/>
    </source>
</evidence>
<evidence type="ECO:0000259" key="2">
    <source>
        <dbReference type="PROSITE" id="PS50933"/>
    </source>
</evidence>
<keyword evidence="6" id="KW-1185">Reference proteome</keyword>
<evidence type="ECO:0000313" key="5">
    <source>
        <dbReference type="Proteomes" id="UP000568888"/>
    </source>
</evidence>
<feature type="signal peptide" evidence="1">
    <location>
        <begin position="1"/>
        <end position="21"/>
    </location>
</feature>
<organism evidence="3 5">
    <name type="scientific">Geomonas paludis</name>
    <dbReference type="NCBI Taxonomy" id="2740185"/>
    <lineage>
        <taxon>Bacteria</taxon>
        <taxon>Pseudomonadati</taxon>
        <taxon>Thermodesulfobacteriota</taxon>
        <taxon>Desulfuromonadia</taxon>
        <taxon>Geobacterales</taxon>
        <taxon>Geobacteraceae</taxon>
        <taxon>Geomonas</taxon>
    </lineage>
</organism>
<dbReference type="Proteomes" id="UP000568888">
    <property type="component" value="Unassembled WGS sequence"/>
</dbReference>
<feature type="domain" description="CHRD" evidence="2">
    <location>
        <begin position="22"/>
        <end position="152"/>
    </location>
</feature>
<name>A0A6V8MRY1_9BACT</name>
<dbReference type="EMBL" id="BLXY01000001">
    <property type="protein sequence ID" value="GFO62403.1"/>
    <property type="molecule type" value="Genomic_DNA"/>
</dbReference>
<accession>A0A6V8MRY1</accession>